<gene>
    <name evidence="3" type="ORF">G4G71_13810</name>
</gene>
<dbReference type="PROSITE" id="PS51257">
    <property type="entry name" value="PROKAR_LIPOPROTEIN"/>
    <property type="match status" value="1"/>
</dbReference>
<evidence type="ECO:0000256" key="1">
    <source>
        <dbReference type="SAM" id="MobiDB-lite"/>
    </source>
</evidence>
<reference evidence="3 4" key="1">
    <citation type="submission" date="2020-02" db="EMBL/GenBank/DDBJ databases">
        <title>Complete genome sequence of Pseudomonas multiresinivorans ORNL1.</title>
        <authorList>
            <person name="Podar M."/>
        </authorList>
    </citation>
    <scope>NUCLEOTIDE SEQUENCE [LARGE SCALE GENOMIC DNA]</scope>
    <source>
        <strain evidence="4">populi</strain>
    </source>
</reference>
<dbReference type="Proteomes" id="UP000502549">
    <property type="component" value="Chromosome"/>
</dbReference>
<feature type="region of interest" description="Disordered" evidence="1">
    <location>
        <begin position="134"/>
        <end position="165"/>
    </location>
</feature>
<evidence type="ECO:0000313" key="4">
    <source>
        <dbReference type="Proteomes" id="UP000502549"/>
    </source>
</evidence>
<keyword evidence="4" id="KW-1185">Reference proteome</keyword>
<name>A0A7Z3BM75_9PSED</name>
<dbReference type="KEGG" id="pmui:G4G71_13810"/>
<sequence>MKLKLLAYPALLLALAGCGPHEAAGPSSTNSRLSVPALPVIQDAVRSLYPTFNGKDVPALVQQLCALANGGVTAEQNKARLLALGINPAGLPASSPDAVALLVNADTAGQATACAAYHAVSALKPIDPTDILRPSAGGAGDIAKGDGAQNSGRGAKSENGTGSNSSIELDSFAAERLMALRVAQSRANADIFALIARRLATTPGLSESDYRNRAAKLFGELAPRYLDDLKQQIPPAGTRYRLDRLTPEQFAFSSDSGLRYVVSKVDGVSLSRDGQLWFGRGVMLGRTYYLPVSVH</sequence>
<dbReference type="EMBL" id="CP048833">
    <property type="protein sequence ID" value="QJP08902.1"/>
    <property type="molecule type" value="Genomic_DNA"/>
</dbReference>
<protein>
    <submittedName>
        <fullName evidence="3">Uncharacterized protein</fullName>
    </submittedName>
</protein>
<organism evidence="3 4">
    <name type="scientific">Pseudomonas multiresinivorans</name>
    <dbReference type="NCBI Taxonomy" id="95301"/>
    <lineage>
        <taxon>Bacteria</taxon>
        <taxon>Pseudomonadati</taxon>
        <taxon>Pseudomonadota</taxon>
        <taxon>Gammaproteobacteria</taxon>
        <taxon>Pseudomonadales</taxon>
        <taxon>Pseudomonadaceae</taxon>
        <taxon>Pseudomonas</taxon>
    </lineage>
</organism>
<evidence type="ECO:0000313" key="3">
    <source>
        <dbReference type="EMBL" id="QJP08902.1"/>
    </source>
</evidence>
<dbReference type="RefSeq" id="WP_169938431.1">
    <property type="nucleotide sequence ID" value="NZ_CP048833.1"/>
</dbReference>
<accession>A0A7Z3BM75</accession>
<dbReference type="AlphaFoldDB" id="A0A7Z3BM75"/>
<proteinExistence type="predicted"/>
<feature type="signal peptide" evidence="2">
    <location>
        <begin position="1"/>
        <end position="23"/>
    </location>
</feature>
<feature type="chain" id="PRO_5030800552" evidence="2">
    <location>
        <begin position="24"/>
        <end position="295"/>
    </location>
</feature>
<keyword evidence="2" id="KW-0732">Signal</keyword>
<evidence type="ECO:0000256" key="2">
    <source>
        <dbReference type="SAM" id="SignalP"/>
    </source>
</evidence>